<reference evidence="4" key="1">
    <citation type="journal article" date="2021" name="G3 (Bethesda)">
        <title>Genome and transcriptome analysis of the beet armyworm Spodoptera exigua reveals targets for pest control. .</title>
        <authorList>
            <person name="Simon S."/>
            <person name="Breeschoten T."/>
            <person name="Jansen H.J."/>
            <person name="Dirks R.P."/>
            <person name="Schranz M.E."/>
            <person name="Ros V.I.D."/>
        </authorList>
    </citation>
    <scope>NUCLEOTIDE SEQUENCE</scope>
    <source>
        <strain evidence="4">TB_SE_WUR_2020</strain>
    </source>
</reference>
<evidence type="ECO:0000313" key="4">
    <source>
        <dbReference type="EMBL" id="KAH9641762.1"/>
    </source>
</evidence>
<dbReference type="Gene3D" id="3.30.40.10">
    <property type="entry name" value="Zinc/RING finger domain, C3HC4 (zinc finger)"/>
    <property type="match status" value="1"/>
</dbReference>
<dbReference type="PROSITE" id="PS51253">
    <property type="entry name" value="HTH_CENPB"/>
    <property type="match status" value="1"/>
</dbReference>
<gene>
    <name evidence="4" type="ORF">HF086_003888</name>
</gene>
<protein>
    <recommendedName>
        <fullName evidence="3">HTH CENPB-type domain-containing protein</fullName>
    </recommendedName>
</protein>
<dbReference type="InterPro" id="IPR013083">
    <property type="entry name" value="Znf_RING/FYVE/PHD"/>
</dbReference>
<evidence type="ECO:0000256" key="1">
    <source>
        <dbReference type="ARBA" id="ARBA00023125"/>
    </source>
</evidence>
<dbReference type="SUPFAM" id="SSF57903">
    <property type="entry name" value="FYVE/PHD zinc finger"/>
    <property type="match status" value="1"/>
</dbReference>
<evidence type="ECO:0000256" key="2">
    <source>
        <dbReference type="SAM" id="MobiDB-lite"/>
    </source>
</evidence>
<dbReference type="GO" id="GO:0003677">
    <property type="term" value="F:DNA binding"/>
    <property type="evidence" value="ECO:0007669"/>
    <property type="project" value="UniProtKB-KW"/>
</dbReference>
<sequence>MPRVRVRKTSRGNIDLSSYSNAYEEVKAGETLRKAAEKHGINHCSLLRYIRKRDATGGDDTGMGYKAHNRVFNEDQERELSKYLIRCADIYFGLSKKEVRKLAYELTTKYNISRPRTWEENGMAGEEWFRMFMRRNPELSVRAAQATSLSRATSFNKTNVQGFYDNLSIVMDRYKFEPQDIYNIDETGITTVQKPDRVIARRGSRQVGSVTSAERGTIVTVTFAVNAIGNVFPPFFVFPRVRYQDHFVRDGPIGSAGTANPSGWMQDESFLHFLEHFKKHSKVSLTHKVLLILDNHSSPVHINTLDYCKNNGIVLLSFPPHCSHKLQPLDRSAYGPLKKAVNSTCDAWMRSHPGKTMSIYDIPGIVASAMPLAMTSANIQAGFRKTGIYPYNRNLFTEIDYAPAFVTDRPNPENTYPENITEPAIVPICNDNPTEDEPPPLSPSLITEELQLSLQTTVEQQALNDSPAPIIEQVNVHEPEETINTPPRLGSIGVYKDISPRPSSSAQVTNDRIAFTPEAVRPLPKAPPRKCNKGRKTRKSTIYTDKPEKEEIRKEHEVKLKRATAKQVKKRLDGRKGKKEISKGKKRNTKQELSSEASEEEECYCIVYLAPYPESKSGGKWIQCTSCKQWAHEECTEGGLSYVCHNCDSEYSD</sequence>
<dbReference type="InterPro" id="IPR050863">
    <property type="entry name" value="CenT-Element_Derived"/>
</dbReference>
<dbReference type="Proteomes" id="UP000814243">
    <property type="component" value="Unassembled WGS sequence"/>
</dbReference>
<dbReference type="PANTHER" id="PTHR19303">
    <property type="entry name" value="TRANSPOSON"/>
    <property type="match status" value="1"/>
</dbReference>
<dbReference type="PANTHER" id="PTHR19303:SF71">
    <property type="entry name" value="ZINC FINGER PHD-TYPE DOMAIN-CONTAINING PROTEIN"/>
    <property type="match status" value="1"/>
</dbReference>
<feature type="compositionally biased region" description="Basic and acidic residues" evidence="2">
    <location>
        <begin position="570"/>
        <end position="583"/>
    </location>
</feature>
<organism evidence="4 5">
    <name type="scientific">Spodoptera exigua</name>
    <name type="common">Beet armyworm</name>
    <name type="synonym">Noctua fulgens</name>
    <dbReference type="NCBI Taxonomy" id="7107"/>
    <lineage>
        <taxon>Eukaryota</taxon>
        <taxon>Metazoa</taxon>
        <taxon>Ecdysozoa</taxon>
        <taxon>Arthropoda</taxon>
        <taxon>Hexapoda</taxon>
        <taxon>Insecta</taxon>
        <taxon>Pterygota</taxon>
        <taxon>Neoptera</taxon>
        <taxon>Endopterygota</taxon>
        <taxon>Lepidoptera</taxon>
        <taxon>Glossata</taxon>
        <taxon>Ditrysia</taxon>
        <taxon>Noctuoidea</taxon>
        <taxon>Noctuidae</taxon>
        <taxon>Amphipyrinae</taxon>
        <taxon>Spodoptera</taxon>
    </lineage>
</organism>
<evidence type="ECO:0000313" key="5">
    <source>
        <dbReference type="Proteomes" id="UP000814243"/>
    </source>
</evidence>
<dbReference type="GO" id="GO:0005634">
    <property type="term" value="C:nucleus"/>
    <property type="evidence" value="ECO:0007669"/>
    <property type="project" value="TreeGrafter"/>
</dbReference>
<proteinExistence type="predicted"/>
<dbReference type="InterPro" id="IPR011011">
    <property type="entry name" value="Znf_FYVE_PHD"/>
</dbReference>
<dbReference type="EMBL" id="JACEFF010000215">
    <property type="protein sequence ID" value="KAH9641762.1"/>
    <property type="molecule type" value="Genomic_DNA"/>
</dbReference>
<feature type="domain" description="HTH CENPB-type" evidence="3">
    <location>
        <begin position="64"/>
        <end position="142"/>
    </location>
</feature>
<feature type="compositionally biased region" description="Basic residues" evidence="2">
    <location>
        <begin position="527"/>
        <end position="539"/>
    </location>
</feature>
<dbReference type="InterPro" id="IPR004875">
    <property type="entry name" value="DDE_SF_endonuclease_dom"/>
</dbReference>
<dbReference type="AlphaFoldDB" id="A0A922SKL3"/>
<feature type="region of interest" description="Disordered" evidence="2">
    <location>
        <begin position="521"/>
        <end position="549"/>
    </location>
</feature>
<comment type="caution">
    <text evidence="4">The sequence shown here is derived from an EMBL/GenBank/DDBJ whole genome shotgun (WGS) entry which is preliminary data.</text>
</comment>
<dbReference type="InterPro" id="IPR036397">
    <property type="entry name" value="RNaseH_sf"/>
</dbReference>
<dbReference type="Gene3D" id="3.30.420.10">
    <property type="entry name" value="Ribonuclease H-like superfamily/Ribonuclease H"/>
    <property type="match status" value="1"/>
</dbReference>
<accession>A0A922SKL3</accession>
<feature type="region of interest" description="Disordered" evidence="2">
    <location>
        <begin position="563"/>
        <end position="593"/>
    </location>
</feature>
<dbReference type="InterPro" id="IPR006600">
    <property type="entry name" value="HTH_CenpB_DNA-bd_dom"/>
</dbReference>
<keyword evidence="1" id="KW-0238">DNA-binding</keyword>
<dbReference type="Pfam" id="PF03184">
    <property type="entry name" value="DDE_1"/>
    <property type="match status" value="1"/>
</dbReference>
<name>A0A922SKL3_SPOEX</name>
<evidence type="ECO:0000259" key="3">
    <source>
        <dbReference type="PROSITE" id="PS51253"/>
    </source>
</evidence>